<dbReference type="PANTHER" id="PTHR11124">
    <property type="entry name" value="VACUOLAR SORTING PROTEIN VPS29"/>
    <property type="match status" value="1"/>
</dbReference>
<dbReference type="Proteomes" id="UP000037069">
    <property type="component" value="Unassembled WGS sequence"/>
</dbReference>
<sequence length="89" mass="9659">MGESDIASTTLKNKQIFTVGDKRIGLVSGFLVTPPGDIDVLTTYARDMNVDILLWGGSHSQELDMNSGHIFINPGYAGRSWILFIGCQG</sequence>
<dbReference type="InterPro" id="IPR029052">
    <property type="entry name" value="Metallo-depent_PP-like"/>
</dbReference>
<dbReference type="AlphaFoldDB" id="A0A0L0BYY5"/>
<name>A0A0L0BYY5_LUCCU</name>
<dbReference type="STRING" id="7375.A0A0L0BYY5"/>
<evidence type="ECO:0000313" key="1">
    <source>
        <dbReference type="EMBL" id="KNC24449.1"/>
    </source>
</evidence>
<evidence type="ECO:0008006" key="3">
    <source>
        <dbReference type="Google" id="ProtNLM"/>
    </source>
</evidence>
<dbReference type="SUPFAM" id="SSF56300">
    <property type="entry name" value="Metallo-dependent phosphatases"/>
    <property type="match status" value="1"/>
</dbReference>
<proteinExistence type="predicted"/>
<comment type="caution">
    <text evidence="1">The sequence shown here is derived from an EMBL/GenBank/DDBJ whole genome shotgun (WGS) entry which is preliminary data.</text>
</comment>
<gene>
    <name evidence="1" type="ORF">FF38_02783</name>
</gene>
<dbReference type="EMBL" id="JRES01001228">
    <property type="protein sequence ID" value="KNC24449.1"/>
    <property type="molecule type" value="Genomic_DNA"/>
</dbReference>
<reference evidence="1 2" key="1">
    <citation type="journal article" date="2015" name="Nat. Commun.">
        <title>Lucilia cuprina genome unlocks parasitic fly biology to underpin future interventions.</title>
        <authorList>
            <person name="Anstead C.A."/>
            <person name="Korhonen P.K."/>
            <person name="Young N.D."/>
            <person name="Hall R.S."/>
            <person name="Jex A.R."/>
            <person name="Murali S.C."/>
            <person name="Hughes D.S."/>
            <person name="Lee S.F."/>
            <person name="Perry T."/>
            <person name="Stroehlein A.J."/>
            <person name="Ansell B.R."/>
            <person name="Breugelmans B."/>
            <person name="Hofmann A."/>
            <person name="Qu J."/>
            <person name="Dugan S."/>
            <person name="Lee S.L."/>
            <person name="Chao H."/>
            <person name="Dinh H."/>
            <person name="Han Y."/>
            <person name="Doddapaneni H.V."/>
            <person name="Worley K.C."/>
            <person name="Muzny D.M."/>
            <person name="Ioannidis P."/>
            <person name="Waterhouse R.M."/>
            <person name="Zdobnov E.M."/>
            <person name="James P.J."/>
            <person name="Bagnall N.H."/>
            <person name="Kotze A.C."/>
            <person name="Gibbs R.A."/>
            <person name="Richards S."/>
            <person name="Batterham P."/>
            <person name="Gasser R.B."/>
        </authorList>
    </citation>
    <scope>NUCLEOTIDE SEQUENCE [LARGE SCALE GENOMIC DNA]</scope>
    <source>
        <strain evidence="1 2">LS</strain>
        <tissue evidence="1">Full body</tissue>
    </source>
</reference>
<dbReference type="Gene3D" id="3.60.21.10">
    <property type="match status" value="1"/>
</dbReference>
<organism evidence="1 2">
    <name type="scientific">Lucilia cuprina</name>
    <name type="common">Green bottle fly</name>
    <name type="synonym">Australian sheep blowfly</name>
    <dbReference type="NCBI Taxonomy" id="7375"/>
    <lineage>
        <taxon>Eukaryota</taxon>
        <taxon>Metazoa</taxon>
        <taxon>Ecdysozoa</taxon>
        <taxon>Arthropoda</taxon>
        <taxon>Hexapoda</taxon>
        <taxon>Insecta</taxon>
        <taxon>Pterygota</taxon>
        <taxon>Neoptera</taxon>
        <taxon>Endopterygota</taxon>
        <taxon>Diptera</taxon>
        <taxon>Brachycera</taxon>
        <taxon>Muscomorpha</taxon>
        <taxon>Oestroidea</taxon>
        <taxon>Calliphoridae</taxon>
        <taxon>Luciliinae</taxon>
        <taxon>Lucilia</taxon>
    </lineage>
</organism>
<evidence type="ECO:0000313" key="2">
    <source>
        <dbReference type="Proteomes" id="UP000037069"/>
    </source>
</evidence>
<dbReference type="InterPro" id="IPR000979">
    <property type="entry name" value="Phosphodiesterase_MJ0936/Vps29"/>
</dbReference>
<protein>
    <recommendedName>
        <fullName evidence="3">Vacuolar protein sorting-associated protein 29</fullName>
    </recommendedName>
</protein>
<keyword evidence="2" id="KW-1185">Reference proteome</keyword>
<accession>A0A0L0BYY5</accession>